<dbReference type="EMBL" id="JBBNFW010000144">
    <property type="protein sequence ID" value="MEQ2412742.1"/>
    <property type="molecule type" value="Genomic_DNA"/>
</dbReference>
<protein>
    <submittedName>
        <fullName evidence="3">ABC transporter substrate-binding protein</fullName>
    </submittedName>
</protein>
<dbReference type="Gene3D" id="3.40.190.10">
    <property type="entry name" value="Periplasmic binding protein-like II"/>
    <property type="match status" value="1"/>
</dbReference>
<dbReference type="Pfam" id="PF12010">
    <property type="entry name" value="DUF3502"/>
    <property type="match status" value="1"/>
</dbReference>
<feature type="chain" id="PRO_5047064740" evidence="1">
    <location>
        <begin position="29"/>
        <end position="502"/>
    </location>
</feature>
<organism evidence="3 4">
    <name type="scientific">Blautia acetigignens</name>
    <dbReference type="NCBI Taxonomy" id="2981783"/>
    <lineage>
        <taxon>Bacteria</taxon>
        <taxon>Bacillati</taxon>
        <taxon>Bacillota</taxon>
        <taxon>Clostridia</taxon>
        <taxon>Lachnospirales</taxon>
        <taxon>Lachnospiraceae</taxon>
        <taxon>Blautia</taxon>
    </lineage>
</organism>
<feature type="domain" description="DUF3502" evidence="2">
    <location>
        <begin position="428"/>
        <end position="500"/>
    </location>
</feature>
<proteinExistence type="predicted"/>
<comment type="caution">
    <text evidence="3">The sequence shown here is derived from an EMBL/GenBank/DDBJ whole genome shotgun (WGS) entry which is preliminary data.</text>
</comment>
<gene>
    <name evidence="3" type="ORF">AAAX94_06865</name>
</gene>
<dbReference type="Pfam" id="PF01547">
    <property type="entry name" value="SBP_bac_1"/>
    <property type="match status" value="1"/>
</dbReference>
<dbReference type="GeneID" id="69513258"/>
<evidence type="ECO:0000259" key="2">
    <source>
        <dbReference type="Pfam" id="PF12010"/>
    </source>
</evidence>
<dbReference type="RefSeq" id="WP_195982669.1">
    <property type="nucleotide sequence ID" value="NZ_JBBNFW010000144.1"/>
</dbReference>
<sequence length="502" mass="54749">MKKKIISTVLTACMMAGMLTGTGAYSVAADSSVINMDEDPYQVAIQMVVLPGTEVADEAAMEDAINAITLPAINCTVDLQYVWISELQNTTSLAIAGNEKIDLVHVGTVQSLSSLVGSDILYDMNTDDLLQTHGPELVSLFGDLLNSGNVGGKQLAVPARQYCAVKKGFYYNKTIADKLGITVPEKGTLDDLEKVLYEVKDSGEDIMCHFVGGGDMNLMAWMVPYEAFGSEAAYGAVMDSSKDLTVENLYATDTYKDYILRMYKWRQDGIIAKDATDTSSSTDYQYSQQLFCGQGDYTPQQMNDNQVVAAQNGFEYGYMTLVDSSITNSTATEYMWGIATNSERPDKAMDFLNFLYSNADVANIMKYGLEGTNYNFAEGSTDIIESNGSYLPLFYQGGNQKDMYIKAPAGEDYIAQCEAQEAEATVSPLLGYMFDDTDFQTEASVISSVISEYTPTLQNGLCGSEEETLAYLDEFVNALDAAGMNDAIAANQEQLDAWLAAK</sequence>
<evidence type="ECO:0000256" key="1">
    <source>
        <dbReference type="SAM" id="SignalP"/>
    </source>
</evidence>
<name>A0ABV1CK25_9FIRM</name>
<keyword evidence="4" id="KW-1185">Reference proteome</keyword>
<dbReference type="SUPFAM" id="SSF53850">
    <property type="entry name" value="Periplasmic binding protein-like II"/>
    <property type="match status" value="1"/>
</dbReference>
<dbReference type="Proteomes" id="UP001470752">
    <property type="component" value="Unassembled WGS sequence"/>
</dbReference>
<keyword evidence="1" id="KW-0732">Signal</keyword>
<dbReference type="InterPro" id="IPR006059">
    <property type="entry name" value="SBP"/>
</dbReference>
<dbReference type="InterPro" id="IPR022627">
    <property type="entry name" value="DUF3502"/>
</dbReference>
<dbReference type="InterPro" id="IPR050490">
    <property type="entry name" value="Bact_solute-bd_prot1"/>
</dbReference>
<evidence type="ECO:0000313" key="4">
    <source>
        <dbReference type="Proteomes" id="UP001470752"/>
    </source>
</evidence>
<accession>A0ABV1CK25</accession>
<evidence type="ECO:0000313" key="3">
    <source>
        <dbReference type="EMBL" id="MEQ2412742.1"/>
    </source>
</evidence>
<reference evidence="3 4" key="1">
    <citation type="submission" date="2024-04" db="EMBL/GenBank/DDBJ databases">
        <title>Human intestinal bacterial collection.</title>
        <authorList>
            <person name="Pauvert C."/>
            <person name="Hitch T.C.A."/>
            <person name="Clavel T."/>
        </authorList>
    </citation>
    <scope>NUCLEOTIDE SEQUENCE [LARGE SCALE GENOMIC DNA]</scope>
    <source>
        <strain evidence="3 4">CLA-AA-H161</strain>
    </source>
</reference>
<dbReference type="PANTHER" id="PTHR43649:SF17">
    <property type="entry name" value="ABC TRANSPORTER SOLUTE BINDING PROTEIN-SUGAR TRANSPORT"/>
    <property type="match status" value="1"/>
</dbReference>
<feature type="signal peptide" evidence="1">
    <location>
        <begin position="1"/>
        <end position="28"/>
    </location>
</feature>
<dbReference type="PANTHER" id="PTHR43649">
    <property type="entry name" value="ARABINOSE-BINDING PROTEIN-RELATED"/>
    <property type="match status" value="1"/>
</dbReference>